<evidence type="ECO:0000256" key="1">
    <source>
        <dbReference type="ARBA" id="ARBA00004127"/>
    </source>
</evidence>
<accession>A0A956NJP6</accession>
<keyword evidence="3 6" id="KW-1133">Transmembrane helix</keyword>
<dbReference type="PRINTS" id="PR01434">
    <property type="entry name" value="NADHDHGNASE5"/>
</dbReference>
<feature type="transmembrane region" description="Helical" evidence="6">
    <location>
        <begin position="173"/>
        <end position="195"/>
    </location>
</feature>
<evidence type="ECO:0000256" key="4">
    <source>
        <dbReference type="ARBA" id="ARBA00023136"/>
    </source>
</evidence>
<reference evidence="8" key="1">
    <citation type="submission" date="2020-04" db="EMBL/GenBank/DDBJ databases">
        <authorList>
            <person name="Zhang T."/>
        </authorList>
    </citation>
    <scope>NUCLEOTIDE SEQUENCE</scope>
    <source>
        <strain evidence="8">HKST-UBA02</strain>
    </source>
</reference>
<feature type="non-terminal residue" evidence="8">
    <location>
        <position position="1"/>
    </location>
</feature>
<dbReference type="GO" id="GO:0015990">
    <property type="term" value="P:electron transport coupled proton transport"/>
    <property type="evidence" value="ECO:0007669"/>
    <property type="project" value="TreeGrafter"/>
</dbReference>
<dbReference type="PANTHER" id="PTHR42829">
    <property type="entry name" value="NADH-UBIQUINONE OXIDOREDUCTASE CHAIN 5"/>
    <property type="match status" value="1"/>
</dbReference>
<dbReference type="GO" id="GO:0042773">
    <property type="term" value="P:ATP synthesis coupled electron transport"/>
    <property type="evidence" value="ECO:0007669"/>
    <property type="project" value="InterPro"/>
</dbReference>
<feature type="transmembrane region" description="Helical" evidence="6">
    <location>
        <begin position="106"/>
        <end position="124"/>
    </location>
</feature>
<dbReference type="AlphaFoldDB" id="A0A956NJP6"/>
<dbReference type="PANTHER" id="PTHR42829:SF1">
    <property type="entry name" value="INORGANIC CARBON TRANSPORTER SUBUNIT DABB-RELATED"/>
    <property type="match status" value="1"/>
</dbReference>
<dbReference type="Proteomes" id="UP000739538">
    <property type="component" value="Unassembled WGS sequence"/>
</dbReference>
<dbReference type="GO" id="GO:0012505">
    <property type="term" value="C:endomembrane system"/>
    <property type="evidence" value="ECO:0007669"/>
    <property type="project" value="UniProtKB-SubCell"/>
</dbReference>
<dbReference type="InterPro" id="IPR003945">
    <property type="entry name" value="NU5C-like"/>
</dbReference>
<protein>
    <submittedName>
        <fullName evidence="8">Oxidoreductase</fullName>
    </submittedName>
</protein>
<evidence type="ECO:0000259" key="7">
    <source>
        <dbReference type="Pfam" id="PF00361"/>
    </source>
</evidence>
<feature type="transmembrane region" description="Helical" evidence="6">
    <location>
        <begin position="69"/>
        <end position="86"/>
    </location>
</feature>
<proteinExistence type="predicted"/>
<evidence type="ECO:0000256" key="5">
    <source>
        <dbReference type="RuleBase" id="RU000320"/>
    </source>
</evidence>
<dbReference type="Pfam" id="PF00361">
    <property type="entry name" value="Proton_antipo_M"/>
    <property type="match status" value="1"/>
</dbReference>
<dbReference type="GO" id="GO:0008137">
    <property type="term" value="F:NADH dehydrogenase (ubiquinone) activity"/>
    <property type="evidence" value="ECO:0007669"/>
    <property type="project" value="InterPro"/>
</dbReference>
<dbReference type="GO" id="GO:0003954">
    <property type="term" value="F:NADH dehydrogenase activity"/>
    <property type="evidence" value="ECO:0007669"/>
    <property type="project" value="TreeGrafter"/>
</dbReference>
<gene>
    <name evidence="8" type="ORF">KDA27_28930</name>
</gene>
<evidence type="ECO:0000313" key="8">
    <source>
        <dbReference type="EMBL" id="MCA9759856.1"/>
    </source>
</evidence>
<evidence type="ECO:0000256" key="3">
    <source>
        <dbReference type="ARBA" id="ARBA00022989"/>
    </source>
</evidence>
<feature type="non-terminal residue" evidence="8">
    <location>
        <position position="204"/>
    </location>
</feature>
<comment type="subcellular location">
    <subcellularLocation>
        <location evidence="1">Endomembrane system</location>
        <topology evidence="1">Multi-pass membrane protein</topology>
    </subcellularLocation>
    <subcellularLocation>
        <location evidence="5">Membrane</location>
        <topology evidence="5">Multi-pass membrane protein</topology>
    </subcellularLocation>
</comment>
<feature type="transmembrane region" description="Helical" evidence="6">
    <location>
        <begin position="131"/>
        <end position="153"/>
    </location>
</feature>
<name>A0A956NJP6_UNCEI</name>
<reference evidence="8" key="2">
    <citation type="journal article" date="2021" name="Microbiome">
        <title>Successional dynamics and alternative stable states in a saline activated sludge microbial community over 9 years.</title>
        <authorList>
            <person name="Wang Y."/>
            <person name="Ye J."/>
            <person name="Ju F."/>
            <person name="Liu L."/>
            <person name="Boyd J.A."/>
            <person name="Deng Y."/>
            <person name="Parks D.H."/>
            <person name="Jiang X."/>
            <person name="Yin X."/>
            <person name="Woodcroft B.J."/>
            <person name="Tyson G.W."/>
            <person name="Hugenholtz P."/>
            <person name="Polz M.F."/>
            <person name="Zhang T."/>
        </authorList>
    </citation>
    <scope>NUCLEOTIDE SEQUENCE</scope>
    <source>
        <strain evidence="8">HKST-UBA02</strain>
    </source>
</reference>
<sequence length="204" mass="20912">LFVHRLMLLPAARPLAREAARTKFVLARLSDAALLAGSVLLVKALGTTDLGSIAALLRAGDVGAQAEVAVSWAAVCLALAALLKSAQVPAHLWLPKTLDAPTPVSALLHAGIVNGGGVLVLRMADVMATSAAASALLLVVGGLTASVGAWVMVAQPTVKRRLAWSTIAQMGLMTFQLGLGAYAFALLHVIAHSLYKAHAFLASG</sequence>
<feature type="transmembrane region" description="Helical" evidence="6">
    <location>
        <begin position="32"/>
        <end position="57"/>
    </location>
</feature>
<evidence type="ECO:0000256" key="2">
    <source>
        <dbReference type="ARBA" id="ARBA00022692"/>
    </source>
</evidence>
<evidence type="ECO:0000256" key="6">
    <source>
        <dbReference type="SAM" id="Phobius"/>
    </source>
</evidence>
<organism evidence="8 9">
    <name type="scientific">Eiseniibacteriota bacterium</name>
    <dbReference type="NCBI Taxonomy" id="2212470"/>
    <lineage>
        <taxon>Bacteria</taxon>
        <taxon>Candidatus Eiseniibacteriota</taxon>
    </lineage>
</organism>
<evidence type="ECO:0000313" key="9">
    <source>
        <dbReference type="Proteomes" id="UP000739538"/>
    </source>
</evidence>
<dbReference type="InterPro" id="IPR001750">
    <property type="entry name" value="ND/Mrp_TM"/>
</dbReference>
<dbReference type="GO" id="GO:0016020">
    <property type="term" value="C:membrane"/>
    <property type="evidence" value="ECO:0007669"/>
    <property type="project" value="UniProtKB-SubCell"/>
</dbReference>
<dbReference type="EMBL" id="JAGQHS010000557">
    <property type="protein sequence ID" value="MCA9759856.1"/>
    <property type="molecule type" value="Genomic_DNA"/>
</dbReference>
<keyword evidence="4 6" id="KW-0472">Membrane</keyword>
<keyword evidence="2 5" id="KW-0812">Transmembrane</keyword>
<comment type="caution">
    <text evidence="8">The sequence shown here is derived from an EMBL/GenBank/DDBJ whole genome shotgun (WGS) entry which is preliminary data.</text>
</comment>
<feature type="domain" description="NADH:quinone oxidoreductase/Mrp antiporter transmembrane" evidence="7">
    <location>
        <begin position="7"/>
        <end position="203"/>
    </location>
</feature>